<dbReference type="Pfam" id="PF13450">
    <property type="entry name" value="NAD_binding_8"/>
    <property type="match status" value="1"/>
</dbReference>
<organism evidence="1 2">
    <name type="scientific">Mycobacterium kubicae</name>
    <dbReference type="NCBI Taxonomy" id="120959"/>
    <lineage>
        <taxon>Bacteria</taxon>
        <taxon>Bacillati</taxon>
        <taxon>Actinomycetota</taxon>
        <taxon>Actinomycetes</taxon>
        <taxon>Mycobacteriales</taxon>
        <taxon>Mycobacteriaceae</taxon>
        <taxon>Mycobacterium</taxon>
        <taxon>Mycobacterium simiae complex</taxon>
    </lineage>
</organism>
<dbReference type="PANTHER" id="PTHR42877:SF4">
    <property type="entry name" value="FAD_NAD(P)-BINDING DOMAIN-CONTAINING PROTEIN-RELATED"/>
    <property type="match status" value="1"/>
</dbReference>
<dbReference type="SUPFAM" id="SSF51905">
    <property type="entry name" value="FAD/NAD(P)-binding domain"/>
    <property type="match status" value="1"/>
</dbReference>
<sequence length="227" mass="24976">MVGMANKRPVQVAIIGAGMSGICMAAKLQDAGMDSFTIFEKAEDVGGTWRDNTYPGLTCDVPSRYYSYSFRPNPEWSRFLPPGPEIQAYFQQVARERGLHRHIRFGTNVTAARYENGTWRLTTPEGEKRSTCSSPRPECCGYPAIPTLRDEKRSPDRPFIPRAGTIPWSCPTSASGSSAPAQPVCRLWPNSAVKCGAQGLPTHRAVGLMPNPRYSRLTRAAQADGPR</sequence>
<evidence type="ECO:0008006" key="3">
    <source>
        <dbReference type="Google" id="ProtNLM"/>
    </source>
</evidence>
<proteinExistence type="predicted"/>
<protein>
    <recommendedName>
        <fullName evidence="3">NAD(P)-binding protein</fullName>
    </recommendedName>
</protein>
<evidence type="ECO:0000313" key="1">
    <source>
        <dbReference type="EMBL" id="GFG68275.1"/>
    </source>
</evidence>
<dbReference type="InterPro" id="IPR051209">
    <property type="entry name" value="FAD-bind_Monooxygenase_sf"/>
</dbReference>
<reference evidence="1 2" key="1">
    <citation type="journal article" date="2019" name="Emerg. Microbes Infect.">
        <title>Comprehensive subspecies identification of 175 nontuberculous mycobacteria species based on 7547 genomic profiles.</title>
        <authorList>
            <person name="Matsumoto Y."/>
            <person name="Kinjo T."/>
            <person name="Motooka D."/>
            <person name="Nabeya D."/>
            <person name="Jung N."/>
            <person name="Uechi K."/>
            <person name="Horii T."/>
            <person name="Iida T."/>
            <person name="Fujita J."/>
            <person name="Nakamura S."/>
        </authorList>
    </citation>
    <scope>NUCLEOTIDE SEQUENCE [LARGE SCALE GENOMIC DNA]</scope>
    <source>
        <strain evidence="1 2">JCM 13573</strain>
    </source>
</reference>
<dbReference type="PRINTS" id="PR00419">
    <property type="entry name" value="ADXRDTASE"/>
</dbReference>
<dbReference type="Gene3D" id="3.50.50.60">
    <property type="entry name" value="FAD/NAD(P)-binding domain"/>
    <property type="match status" value="1"/>
</dbReference>
<name>A0ABQ1BXM0_9MYCO</name>
<gene>
    <name evidence="1" type="ORF">MKUB_57650</name>
</gene>
<dbReference type="EMBL" id="BLKU01000005">
    <property type="protein sequence ID" value="GFG68275.1"/>
    <property type="molecule type" value="Genomic_DNA"/>
</dbReference>
<dbReference type="Proteomes" id="UP000465306">
    <property type="component" value="Unassembled WGS sequence"/>
</dbReference>
<accession>A0ABQ1BXM0</accession>
<keyword evidence="2" id="KW-1185">Reference proteome</keyword>
<comment type="caution">
    <text evidence="1">The sequence shown here is derived from an EMBL/GenBank/DDBJ whole genome shotgun (WGS) entry which is preliminary data.</text>
</comment>
<evidence type="ECO:0000313" key="2">
    <source>
        <dbReference type="Proteomes" id="UP000465306"/>
    </source>
</evidence>
<dbReference type="InterPro" id="IPR036188">
    <property type="entry name" value="FAD/NAD-bd_sf"/>
</dbReference>
<dbReference type="PANTHER" id="PTHR42877">
    <property type="entry name" value="L-ORNITHINE N(5)-MONOOXYGENASE-RELATED"/>
    <property type="match status" value="1"/>
</dbReference>